<accession>D7WA42</accession>
<keyword evidence="1" id="KW-0472">Membrane</keyword>
<dbReference type="RefSeq" id="WP_005286051.1">
    <property type="nucleotide sequence ID" value="NZ_CM000961.1"/>
</dbReference>
<dbReference type="Proteomes" id="UP000004208">
    <property type="component" value="Unassembled WGS sequence"/>
</dbReference>
<dbReference type="eggNOG" id="ENOG5033A20">
    <property type="taxonomic scope" value="Bacteria"/>
</dbReference>
<sequence length="160" mass="16554">MSSTPSPQETPDNLVPTSAPAPMKMSAAVAIVEGAAAIGYGIYFAITQARMGADEALVESDTAAFAFVGVGTALFILAAFGPMVYGAINILRGGQWGRSIIVFINALLLGIAFFMFSGGAVALGVTTLIAALLALGCALHPASTDWATSNFNKRRARQQR</sequence>
<dbReference type="HOGENOM" id="CLU_124994_0_1_11"/>
<name>D7WA42_9CORY</name>
<proteinExistence type="predicted"/>
<evidence type="ECO:0000313" key="3">
    <source>
        <dbReference type="Proteomes" id="UP000004208"/>
    </source>
</evidence>
<dbReference type="EMBL" id="ACLJ02000001">
    <property type="protein sequence ID" value="EFK54766.1"/>
    <property type="molecule type" value="Genomic_DNA"/>
</dbReference>
<evidence type="ECO:0000256" key="1">
    <source>
        <dbReference type="SAM" id="Phobius"/>
    </source>
</evidence>
<feature type="transmembrane region" description="Helical" evidence="1">
    <location>
        <begin position="100"/>
        <end position="122"/>
    </location>
</feature>
<gene>
    <name evidence="2" type="ORF">HMPREF0291_10024</name>
</gene>
<keyword evidence="1" id="KW-0812">Transmembrane</keyword>
<comment type="caution">
    <text evidence="2">The sequence shown here is derived from an EMBL/GenBank/DDBJ whole genome shotgun (WGS) entry which is preliminary data.</text>
</comment>
<dbReference type="OrthoDB" id="4775239at2"/>
<keyword evidence="3" id="KW-1185">Reference proteome</keyword>
<keyword evidence="1" id="KW-1133">Transmembrane helix</keyword>
<dbReference type="AlphaFoldDB" id="D7WA42"/>
<protein>
    <submittedName>
        <fullName evidence="2">Uncharacterized protein</fullName>
    </submittedName>
</protein>
<feature type="transmembrane region" description="Helical" evidence="1">
    <location>
        <begin position="27"/>
        <end position="46"/>
    </location>
</feature>
<organism evidence="2 3">
    <name type="scientific">Corynebacterium genitalium ATCC 33030</name>
    <dbReference type="NCBI Taxonomy" id="585529"/>
    <lineage>
        <taxon>Bacteria</taxon>
        <taxon>Bacillati</taxon>
        <taxon>Actinomycetota</taxon>
        <taxon>Actinomycetes</taxon>
        <taxon>Mycobacteriales</taxon>
        <taxon>Corynebacteriaceae</taxon>
        <taxon>Corynebacterium</taxon>
    </lineage>
</organism>
<reference evidence="2" key="1">
    <citation type="submission" date="2010-06" db="EMBL/GenBank/DDBJ databases">
        <authorList>
            <person name="Muzny D."/>
            <person name="Qin X."/>
            <person name="Buhay C."/>
            <person name="Dugan-Rocha S."/>
            <person name="Ding Y."/>
            <person name="Chen G."/>
            <person name="Hawes A."/>
            <person name="Holder M."/>
            <person name="Jhangiani S."/>
            <person name="Johnson A."/>
            <person name="Khan Z."/>
            <person name="Li Z."/>
            <person name="Liu W."/>
            <person name="Liu X."/>
            <person name="Perez L."/>
            <person name="Shen H."/>
            <person name="Wang Q."/>
            <person name="Watt J."/>
            <person name="Xi L."/>
            <person name="Xin Y."/>
            <person name="Zhou J."/>
            <person name="Deng J."/>
            <person name="Jiang H."/>
            <person name="Liu Y."/>
            <person name="Qu J."/>
            <person name="Song X.-Z."/>
            <person name="Zhang L."/>
            <person name="Villasana D."/>
            <person name="Johnson A."/>
            <person name="Liu J."/>
            <person name="Liyanage D."/>
            <person name="Lorensuhewa L."/>
            <person name="Robinson T."/>
            <person name="Song A."/>
            <person name="Song B.-B."/>
            <person name="Dinh H."/>
            <person name="Thornton R."/>
            <person name="Coyle M."/>
            <person name="Francisco L."/>
            <person name="Jackson L."/>
            <person name="Javaid M."/>
            <person name="Korchina V."/>
            <person name="Kovar C."/>
            <person name="Mata R."/>
            <person name="Mathew T."/>
            <person name="Ngo R."/>
            <person name="Nguyen L."/>
            <person name="Nguyen N."/>
            <person name="Okwuonu G."/>
            <person name="Ongeri F."/>
            <person name="Pham C."/>
            <person name="Simmons D."/>
            <person name="Wilczek-Boney K."/>
            <person name="Hale W."/>
            <person name="Jakkamsetti A."/>
            <person name="Pham P."/>
            <person name="Ruth R."/>
            <person name="San Lucas F."/>
            <person name="Warren J."/>
            <person name="Zhang J."/>
            <person name="Zhao Z."/>
            <person name="Zhou C."/>
            <person name="Zhu D."/>
            <person name="Lee S."/>
            <person name="Bess C."/>
            <person name="Blankenburg K."/>
            <person name="Forbes L."/>
            <person name="Fu Q."/>
            <person name="Gubbala S."/>
            <person name="Hirani K."/>
            <person name="Jayaseelan J.C."/>
            <person name="Lara F."/>
            <person name="Munidasa M."/>
            <person name="Palculict T."/>
            <person name="Patil S."/>
            <person name="Pu L.-L."/>
            <person name="Saada N."/>
            <person name="Tang L."/>
            <person name="Weissenberger G."/>
            <person name="Zhu Y."/>
            <person name="Hemphill L."/>
            <person name="Shang Y."/>
            <person name="Youmans B."/>
            <person name="Ayvaz T."/>
            <person name="Ross M."/>
            <person name="Santibanez J."/>
            <person name="Aqrawi P."/>
            <person name="Gross S."/>
            <person name="Joshi V."/>
            <person name="Fowler G."/>
            <person name="Nazareth L."/>
            <person name="Reid J."/>
            <person name="Worley K."/>
            <person name="Petrosino J."/>
            <person name="Highlander S."/>
            <person name="Gibbs R."/>
        </authorList>
    </citation>
    <scope>NUCLEOTIDE SEQUENCE [LARGE SCALE GENOMIC DNA]</scope>
    <source>
        <strain evidence="2">ATCC 33030</strain>
    </source>
</reference>
<feature type="transmembrane region" description="Helical" evidence="1">
    <location>
        <begin position="66"/>
        <end position="88"/>
    </location>
</feature>
<feature type="transmembrane region" description="Helical" evidence="1">
    <location>
        <begin position="128"/>
        <end position="148"/>
    </location>
</feature>
<evidence type="ECO:0000313" key="2">
    <source>
        <dbReference type="EMBL" id="EFK54766.1"/>
    </source>
</evidence>
<dbReference type="STRING" id="585529.HMPREF0291_10024"/>